<evidence type="ECO:0000256" key="1">
    <source>
        <dbReference type="SAM" id="SignalP"/>
    </source>
</evidence>
<name>A0ABV5KE18_9ACTN</name>
<evidence type="ECO:0000313" key="2">
    <source>
        <dbReference type="EMBL" id="MFB9314988.1"/>
    </source>
</evidence>
<dbReference type="Proteomes" id="UP001589750">
    <property type="component" value="Unassembled WGS sequence"/>
</dbReference>
<gene>
    <name evidence="2" type="ORF">ACFFRI_18155</name>
</gene>
<proteinExistence type="predicted"/>
<sequence length="260" mass="26612">MRTPTKPLTVATIALLVGGVVGAATSGAAPAAAWIGDTVQARAAAVANSDRVDGFHAVKASATPAQRKNKLVATNSAGRLPDDIIKKAPDADRLDGVDGAAYRFIPLDLGAGLPIGDTTSYYRTGAFGGGGINVPDTVGNRIGWGLVLPPSFQTGATLKIRMQWHIDQTGCTVSLLPNSATHERVGLVVDNGIAVAGLGGGGTVSVPAVAETTTESVFTAEPTRSGTKFQKRDNYSFSVYRATSDTCTGPVVITGVAVTY</sequence>
<comment type="caution">
    <text evidence="2">The sequence shown here is derived from an EMBL/GenBank/DDBJ whole genome shotgun (WGS) entry which is preliminary data.</text>
</comment>
<feature type="signal peptide" evidence="1">
    <location>
        <begin position="1"/>
        <end position="23"/>
    </location>
</feature>
<keyword evidence="3" id="KW-1185">Reference proteome</keyword>
<protein>
    <submittedName>
        <fullName evidence="2">Uncharacterized protein</fullName>
    </submittedName>
</protein>
<reference evidence="2 3" key="1">
    <citation type="submission" date="2024-09" db="EMBL/GenBank/DDBJ databases">
        <authorList>
            <person name="Sun Q."/>
            <person name="Mori K."/>
        </authorList>
    </citation>
    <scope>NUCLEOTIDE SEQUENCE [LARGE SCALE GENOMIC DNA]</scope>
    <source>
        <strain evidence="2 3">JCM 9626</strain>
    </source>
</reference>
<evidence type="ECO:0000313" key="3">
    <source>
        <dbReference type="Proteomes" id="UP001589750"/>
    </source>
</evidence>
<organism evidence="2 3">
    <name type="scientific">Nocardioides plantarum</name>
    <dbReference type="NCBI Taxonomy" id="29299"/>
    <lineage>
        <taxon>Bacteria</taxon>
        <taxon>Bacillati</taxon>
        <taxon>Actinomycetota</taxon>
        <taxon>Actinomycetes</taxon>
        <taxon>Propionibacteriales</taxon>
        <taxon>Nocardioidaceae</taxon>
        <taxon>Nocardioides</taxon>
    </lineage>
</organism>
<accession>A0ABV5KE18</accession>
<feature type="chain" id="PRO_5045218536" evidence="1">
    <location>
        <begin position="24"/>
        <end position="260"/>
    </location>
</feature>
<keyword evidence="1" id="KW-0732">Signal</keyword>
<dbReference type="RefSeq" id="WP_140009863.1">
    <property type="nucleotide sequence ID" value="NZ_JBHMDG010000027.1"/>
</dbReference>
<dbReference type="EMBL" id="JBHMDG010000027">
    <property type="protein sequence ID" value="MFB9314988.1"/>
    <property type="molecule type" value="Genomic_DNA"/>
</dbReference>